<evidence type="ECO:0000313" key="2">
    <source>
        <dbReference type="Proteomes" id="UP000308430"/>
    </source>
</evidence>
<dbReference type="PANTHER" id="PTHR47017:SF1">
    <property type="entry name" value="ACYL-COA"/>
    <property type="match status" value="1"/>
</dbReference>
<dbReference type="InterPro" id="IPR007434">
    <property type="entry name" value="FemAB-like"/>
</dbReference>
<dbReference type="RefSeq" id="WP_136348025.1">
    <property type="nucleotide sequence ID" value="NZ_SSOC01000003.1"/>
</dbReference>
<dbReference type="Proteomes" id="UP000308430">
    <property type="component" value="Unassembled WGS sequence"/>
</dbReference>
<organism evidence="1 2">
    <name type="scientific">Pseudothauera nasutitermitis</name>
    <dbReference type="NCBI Taxonomy" id="2565930"/>
    <lineage>
        <taxon>Bacteria</taxon>
        <taxon>Pseudomonadati</taxon>
        <taxon>Pseudomonadota</taxon>
        <taxon>Betaproteobacteria</taxon>
        <taxon>Rhodocyclales</taxon>
        <taxon>Zoogloeaceae</taxon>
        <taxon>Pseudothauera</taxon>
    </lineage>
</organism>
<dbReference type="SUPFAM" id="SSF55729">
    <property type="entry name" value="Acyl-CoA N-acyltransferases (Nat)"/>
    <property type="match status" value="1"/>
</dbReference>
<dbReference type="OrthoDB" id="9776898at2"/>
<keyword evidence="2" id="KW-1185">Reference proteome</keyword>
<accession>A0A4S4B030</accession>
<dbReference type="AlphaFoldDB" id="A0A4S4B030"/>
<dbReference type="EMBL" id="SSOC01000003">
    <property type="protein sequence ID" value="THF65820.1"/>
    <property type="molecule type" value="Genomic_DNA"/>
</dbReference>
<reference evidence="1 2" key="1">
    <citation type="submission" date="2019-04" db="EMBL/GenBank/DDBJ databases">
        <title>Azoarcus nasutitermitis sp. nov. isolated from termite nest.</title>
        <authorList>
            <person name="Lin S.-Y."/>
            <person name="Hameed A."/>
            <person name="Hsu Y.-H."/>
            <person name="Young C.-C."/>
        </authorList>
    </citation>
    <scope>NUCLEOTIDE SEQUENCE [LARGE SCALE GENOMIC DNA]</scope>
    <source>
        <strain evidence="1 2">CC-YHH838</strain>
    </source>
</reference>
<name>A0A4S4B030_9RHOO</name>
<proteinExistence type="predicted"/>
<keyword evidence="1" id="KW-0808">Transferase</keyword>
<dbReference type="GO" id="GO:0016740">
    <property type="term" value="F:transferase activity"/>
    <property type="evidence" value="ECO:0007669"/>
    <property type="project" value="UniProtKB-KW"/>
</dbReference>
<sequence length="381" mass="43459">MSNRPAPDRLLHLLDSLAEIDPARWDHLAGDEPGLSHAYLHSLESSGCVDAHSGWQTRHATLWHGGELVAAMPLYEKQHSWGEYVFDWAWAEAYTRHGLAYYPKWLAAVPFTPVPGRRLLGNCAEDRRALLHAVLAMVRASGHSSFHLLFPADDEIPWLAEAGLMLRQGVQFHWRNRGYRDFDGFLALLNHDKRKKIRQERRRAAAHGLNTRWLDGHTASAEDWAFFHRCYRGTYALHRSTPYLNLDFFTMLASRAPDSVRLLIAERTGQPVAAAFFLHARGTLHGRYWGALEALPFLHFELCYYQAIEYCIAHGLQRFEGGAQGEHKLSRGLEPVATCSAHWIADPRFRRALDDFLARERAGVGFYLDELAERTPFRSAP</sequence>
<protein>
    <submittedName>
        <fullName evidence="1">N-acetyltransferase</fullName>
    </submittedName>
</protein>
<dbReference type="PANTHER" id="PTHR47017">
    <property type="entry name" value="ACYL-COA"/>
    <property type="match status" value="1"/>
</dbReference>
<comment type="caution">
    <text evidence="1">The sequence shown here is derived from an EMBL/GenBank/DDBJ whole genome shotgun (WGS) entry which is preliminary data.</text>
</comment>
<dbReference type="InterPro" id="IPR016181">
    <property type="entry name" value="Acyl_CoA_acyltransferase"/>
</dbReference>
<dbReference type="Pfam" id="PF04339">
    <property type="entry name" value="FemAB_like"/>
    <property type="match status" value="1"/>
</dbReference>
<dbReference type="Gene3D" id="3.40.630.30">
    <property type="match status" value="1"/>
</dbReference>
<evidence type="ECO:0000313" key="1">
    <source>
        <dbReference type="EMBL" id="THF65820.1"/>
    </source>
</evidence>
<gene>
    <name evidence="1" type="ORF">E6C76_09765</name>
</gene>